<dbReference type="Proteomes" id="UP000036426">
    <property type="component" value="Unassembled WGS sequence"/>
</dbReference>
<feature type="transmembrane region" description="Helical" evidence="1">
    <location>
        <begin position="106"/>
        <end position="132"/>
    </location>
</feature>
<sequence>MKTLIVKNTLLTLAVCFSIIWLISFGEFLVTASQYPVDYIYLVLGTVLAVLVSAYTVRDLQINAWHKSFGIYFVYYFLVLGLFADGHQAGWSHSDGFLDKLFMSGIYIFVFSFSFIVPIIIGLLAFTQAYFLSIAVENRRI</sequence>
<name>A0A0J1GML2_9GAMM</name>
<accession>A0A0J1GML2</accession>
<dbReference type="OrthoDB" id="5897098at2"/>
<feature type="transmembrane region" description="Helical" evidence="1">
    <location>
        <begin position="39"/>
        <end position="57"/>
    </location>
</feature>
<dbReference type="PATRIC" id="fig|754436.4.peg.2227"/>
<gene>
    <name evidence="2" type="ORF">ABT58_10500</name>
</gene>
<keyword evidence="3" id="KW-1185">Reference proteome</keyword>
<dbReference type="EMBL" id="LDOV01000019">
    <property type="protein sequence ID" value="KLV00841.1"/>
    <property type="molecule type" value="Genomic_DNA"/>
</dbReference>
<feature type="transmembrane region" description="Helical" evidence="1">
    <location>
        <begin position="12"/>
        <end position="33"/>
    </location>
</feature>
<comment type="caution">
    <text evidence="2">The sequence shown here is derived from an EMBL/GenBank/DDBJ whole genome shotgun (WGS) entry which is preliminary data.</text>
</comment>
<keyword evidence="1" id="KW-1133">Transmembrane helix</keyword>
<evidence type="ECO:0000256" key="1">
    <source>
        <dbReference type="SAM" id="Phobius"/>
    </source>
</evidence>
<reference evidence="2 3" key="1">
    <citation type="submission" date="2015-05" db="EMBL/GenBank/DDBJ databases">
        <title>Photobacterium galathea sp. nov.</title>
        <authorList>
            <person name="Machado H."/>
            <person name="Gram L."/>
        </authorList>
    </citation>
    <scope>NUCLEOTIDE SEQUENCE [LARGE SCALE GENOMIC DNA]</scope>
    <source>
        <strain evidence="2 3">DSM 25995</strain>
    </source>
</reference>
<protein>
    <submittedName>
        <fullName evidence="2">Uncharacterized protein</fullName>
    </submittedName>
</protein>
<evidence type="ECO:0000313" key="3">
    <source>
        <dbReference type="Proteomes" id="UP000036426"/>
    </source>
</evidence>
<organism evidence="2 3">
    <name type="scientific">Photobacterium aphoticum</name>
    <dbReference type="NCBI Taxonomy" id="754436"/>
    <lineage>
        <taxon>Bacteria</taxon>
        <taxon>Pseudomonadati</taxon>
        <taxon>Pseudomonadota</taxon>
        <taxon>Gammaproteobacteria</taxon>
        <taxon>Vibrionales</taxon>
        <taxon>Vibrionaceae</taxon>
        <taxon>Photobacterium</taxon>
    </lineage>
</organism>
<evidence type="ECO:0000313" key="2">
    <source>
        <dbReference type="EMBL" id="KLV00841.1"/>
    </source>
</evidence>
<keyword evidence="1" id="KW-0812">Transmembrane</keyword>
<proteinExistence type="predicted"/>
<dbReference type="AlphaFoldDB" id="A0A0J1GML2"/>
<keyword evidence="1" id="KW-0472">Membrane</keyword>
<feature type="transmembrane region" description="Helical" evidence="1">
    <location>
        <begin position="69"/>
        <end position="86"/>
    </location>
</feature>
<dbReference type="RefSeq" id="WP_047874364.1">
    <property type="nucleotide sequence ID" value="NZ_BMYC01000012.1"/>
</dbReference>